<reference evidence="2 3" key="1">
    <citation type="journal article" date="2016" name="Nat. Commun.">
        <title>Thousands of microbial genomes shed light on interconnected biogeochemical processes in an aquifer system.</title>
        <authorList>
            <person name="Anantharaman K."/>
            <person name="Brown C.T."/>
            <person name="Hug L.A."/>
            <person name="Sharon I."/>
            <person name="Castelle C.J."/>
            <person name="Probst A.J."/>
            <person name="Thomas B.C."/>
            <person name="Singh A."/>
            <person name="Wilkins M.J."/>
            <person name="Karaoz U."/>
            <person name="Brodie E.L."/>
            <person name="Williams K.H."/>
            <person name="Hubbard S.S."/>
            <person name="Banfield J.F."/>
        </authorList>
    </citation>
    <scope>NUCLEOTIDE SEQUENCE [LARGE SCALE GENOMIC DNA]</scope>
</reference>
<accession>A0A1F7RI00</accession>
<gene>
    <name evidence="2" type="ORF">A2042_05280</name>
</gene>
<proteinExistence type="predicted"/>
<evidence type="ECO:0000313" key="3">
    <source>
        <dbReference type="Proteomes" id="UP000178526"/>
    </source>
</evidence>
<dbReference type="AlphaFoldDB" id="A0A1F7RI00"/>
<dbReference type="Gene3D" id="3.30.460.40">
    <property type="match status" value="1"/>
</dbReference>
<protein>
    <submittedName>
        <fullName evidence="2">Uncharacterized protein</fullName>
    </submittedName>
</protein>
<feature type="transmembrane region" description="Helical" evidence="1">
    <location>
        <begin position="319"/>
        <end position="338"/>
    </location>
</feature>
<keyword evidence="1" id="KW-1133">Transmembrane helix</keyword>
<keyword evidence="1" id="KW-0812">Transmembrane</keyword>
<name>A0A1F7RI00_9BACT</name>
<dbReference type="EMBL" id="MGDB01000095">
    <property type="protein sequence ID" value="OGL40567.1"/>
    <property type="molecule type" value="Genomic_DNA"/>
</dbReference>
<organism evidence="2 3">
    <name type="scientific">Candidatus Schekmanbacteria bacterium GWA2_38_11</name>
    <dbReference type="NCBI Taxonomy" id="1817876"/>
    <lineage>
        <taxon>Bacteria</taxon>
        <taxon>Candidatus Schekmaniibacteriota</taxon>
    </lineage>
</organism>
<evidence type="ECO:0000313" key="2">
    <source>
        <dbReference type="EMBL" id="OGL40567.1"/>
    </source>
</evidence>
<dbReference type="Pfam" id="PF14907">
    <property type="entry name" value="NTP_transf_5"/>
    <property type="match status" value="1"/>
</dbReference>
<evidence type="ECO:0000256" key="1">
    <source>
        <dbReference type="SAM" id="Phobius"/>
    </source>
</evidence>
<keyword evidence="1" id="KW-0472">Membrane</keyword>
<dbReference type="InterPro" id="IPR039498">
    <property type="entry name" value="NTP_transf_5"/>
</dbReference>
<sequence length="379" mass="45245">MLTKQEKFLLRNLTGSFNQETIDSLDLKLFYKLINNYKLSPLLYSRLSESGFPVLPSDMREELRKNYLLNLQIYLSQKKETLRVIQIFNEEHIPVIVLKGPLLGEKIYQKEGVRNASSDIDLLIKYQDLPITETLLNNIGYKVRQHYYKCLDYYDPETFCRNSSGGFGIDLHWNCIQTQEIDVPVDLYWENCVSKNIEGITVNFFSDEILFIYLCMVLCREITDNISFPRRLLDFHYFLLRYKDSLDYEYLTRILSDYNTNLFISFCLSIANEGFGKNYNIDKAFLDSLKVSNVKSKVLNWMINYDHTQEKDYFFKRKIISVYVFSKGSILGMVRFLWRNYKYNYFNFLERDNLRLTPGAFVRHFLQLFKKLWKRSEII</sequence>
<dbReference type="Proteomes" id="UP000178526">
    <property type="component" value="Unassembled WGS sequence"/>
</dbReference>
<comment type="caution">
    <text evidence="2">The sequence shown here is derived from an EMBL/GenBank/DDBJ whole genome shotgun (WGS) entry which is preliminary data.</text>
</comment>